<keyword evidence="11" id="KW-0963">Cytoplasm</keyword>
<protein>
    <recommendedName>
        <fullName evidence="6 11">Coproporphyrinogen III oxidase</fullName>
        <ecNumber evidence="5 11">1.3.3.15</ecNumber>
    </recommendedName>
</protein>
<evidence type="ECO:0000256" key="11">
    <source>
        <dbReference type="RuleBase" id="RU364052"/>
    </source>
</evidence>
<dbReference type="UniPathway" id="UPA00252"/>
<evidence type="ECO:0000256" key="5">
    <source>
        <dbReference type="ARBA" id="ARBA00012402"/>
    </source>
</evidence>
<evidence type="ECO:0000256" key="4">
    <source>
        <dbReference type="ARBA" id="ARBA00008310"/>
    </source>
</evidence>
<keyword evidence="12" id="KW-0472">Membrane</keyword>
<dbReference type="AlphaFoldDB" id="A0A556PNR6"/>
<dbReference type="GO" id="GO:0006783">
    <property type="term" value="P:heme biosynthetic process"/>
    <property type="evidence" value="ECO:0007669"/>
    <property type="project" value="UniProtKB-UniRule"/>
</dbReference>
<dbReference type="EMBL" id="VMHE01000006">
    <property type="protein sequence ID" value="TSJ66044.1"/>
    <property type="molecule type" value="Genomic_DNA"/>
</dbReference>
<dbReference type="Gene3D" id="3.50.50.60">
    <property type="entry name" value="FAD/NAD(P)-binding domain"/>
    <property type="match status" value="1"/>
</dbReference>
<evidence type="ECO:0000259" key="13">
    <source>
        <dbReference type="Pfam" id="PF01593"/>
    </source>
</evidence>
<dbReference type="NCBIfam" id="NF008845">
    <property type="entry name" value="PRK11883.1-5"/>
    <property type="match status" value="1"/>
</dbReference>
<gene>
    <name evidence="14" type="primary">hemY</name>
    <name evidence="14" type="ORF">FPQ13_05625</name>
</gene>
<comment type="similarity">
    <text evidence="4 11">Belongs to the protoporphyrinogen/coproporphyrinogen oxidase family. Coproporphyrinogen III oxidase subfamily.</text>
</comment>
<keyword evidence="7 11" id="KW-0285">Flavoprotein</keyword>
<dbReference type="EC" id="1.3.3.15" evidence="5 11"/>
<keyword evidence="15" id="KW-1185">Reference proteome</keyword>
<dbReference type="Proteomes" id="UP000316425">
    <property type="component" value="Unassembled WGS sequence"/>
</dbReference>
<sequence length="463" mass="52152">MERKRQTVAILGGGITGLTAAYYLMKEELPVDIVLIEQNSRLGGKIRTYQSDGFTIERGPDSFLERKVTAKKLVEDLGLEHELIRNATGQAYILSEDHLHAMPKGAVMGIPTDFDAFEQTTLISDEGKELVKQELTKEKMEPKDDLSVGEFFRYRLGDEVVDKLIHPLISGIYAGDIDRLSLQATFPQYYQLEQKYGSLIEALRKTQTNKASNKPKQGQFLTLKDGLGSLVDALHDEIKLSVDVMLDTEVKSVEKNGDRYQIQLDDHKKIAVDQILSTLPFEASKKVFNKPELFGQVLEEENTSVANVAMAFPHEAIEQLPEGTGFVVSRKGDYRITACTWTHKKWPHTTPEGHLLLRAYVGKPGDEEILQKSDDEIIDIAIQDLNRVFTIKQKPNFQVVTRWENAMPQYTVGHIERVNSLEKALKDKLPGVYVAGNSYRGVGLPDCMDQAIDAVHQIKKNHF</sequence>
<reference evidence="14 15" key="1">
    <citation type="submission" date="2019-07" db="EMBL/GenBank/DDBJ databases">
        <title>Allobacillus sp. nov. SKP isolated from shrimp paste of Euphausiacea.</title>
        <authorList>
            <person name="Kanchanasin P."/>
            <person name="Tanasupawat S."/>
            <person name="Shi W."/>
            <person name="Wu L."/>
            <person name="Ma J."/>
        </authorList>
    </citation>
    <scope>NUCLEOTIDE SEQUENCE [LARGE SCALE GENOMIC DNA]</scope>
    <source>
        <strain evidence="14 15">SKP4-8</strain>
    </source>
</reference>
<dbReference type="InterPro" id="IPR050464">
    <property type="entry name" value="Zeta_carotene_desat/Oxidored"/>
</dbReference>
<comment type="cofactor">
    <cofactor evidence="2 11">
        <name>FAD</name>
        <dbReference type="ChEBI" id="CHEBI:57692"/>
    </cofactor>
</comment>
<evidence type="ECO:0000256" key="3">
    <source>
        <dbReference type="ARBA" id="ARBA00004744"/>
    </source>
</evidence>
<dbReference type="Pfam" id="PF01593">
    <property type="entry name" value="Amino_oxidase"/>
    <property type="match status" value="1"/>
</dbReference>
<dbReference type="SUPFAM" id="SSF54373">
    <property type="entry name" value="FAD-linked reductases, C-terminal domain"/>
    <property type="match status" value="1"/>
</dbReference>
<dbReference type="InterPro" id="IPR036188">
    <property type="entry name" value="FAD/NAD-bd_sf"/>
</dbReference>
<dbReference type="GO" id="GO:0004729">
    <property type="term" value="F:oxygen-dependent protoporphyrinogen oxidase activity"/>
    <property type="evidence" value="ECO:0007669"/>
    <property type="project" value="UniProtKB-UniRule"/>
</dbReference>
<dbReference type="RefSeq" id="WP_144088346.1">
    <property type="nucleotide sequence ID" value="NZ_VMHE01000006.1"/>
</dbReference>
<dbReference type="InterPro" id="IPR002937">
    <property type="entry name" value="Amino_oxidase"/>
</dbReference>
<evidence type="ECO:0000313" key="15">
    <source>
        <dbReference type="Proteomes" id="UP000316425"/>
    </source>
</evidence>
<dbReference type="PANTHER" id="PTHR42923:SF3">
    <property type="entry name" value="PROTOPORPHYRINOGEN OXIDASE"/>
    <property type="match status" value="1"/>
</dbReference>
<feature type="domain" description="Amine oxidase" evidence="13">
    <location>
        <begin position="15"/>
        <end position="458"/>
    </location>
</feature>
<evidence type="ECO:0000256" key="12">
    <source>
        <dbReference type="SAM" id="Phobius"/>
    </source>
</evidence>
<keyword evidence="9 11" id="KW-0560">Oxidoreductase</keyword>
<dbReference type="Gene3D" id="3.90.660.20">
    <property type="entry name" value="Protoporphyrinogen oxidase, mitochondrial, domain 2"/>
    <property type="match status" value="1"/>
</dbReference>
<dbReference type="OrthoDB" id="9805195at2"/>
<evidence type="ECO:0000256" key="1">
    <source>
        <dbReference type="ARBA" id="ARBA00001755"/>
    </source>
</evidence>
<accession>A0A556PNR6</accession>
<keyword evidence="10 11" id="KW-0350">Heme biosynthesis</keyword>
<dbReference type="NCBIfam" id="TIGR00562">
    <property type="entry name" value="proto_IX_ox"/>
    <property type="match status" value="1"/>
</dbReference>
<evidence type="ECO:0000256" key="7">
    <source>
        <dbReference type="ARBA" id="ARBA00022630"/>
    </source>
</evidence>
<dbReference type="GO" id="GO:0005737">
    <property type="term" value="C:cytoplasm"/>
    <property type="evidence" value="ECO:0007669"/>
    <property type="project" value="UniProtKB-SubCell"/>
</dbReference>
<evidence type="ECO:0000256" key="10">
    <source>
        <dbReference type="ARBA" id="ARBA00023133"/>
    </source>
</evidence>
<comment type="pathway">
    <text evidence="3 11">Porphyrin-containing compound metabolism; protoheme biosynthesis.</text>
</comment>
<comment type="subcellular location">
    <subcellularLocation>
        <location evidence="11">Cytoplasm</location>
    </subcellularLocation>
</comment>
<evidence type="ECO:0000256" key="2">
    <source>
        <dbReference type="ARBA" id="ARBA00001974"/>
    </source>
</evidence>
<organism evidence="14 15">
    <name type="scientific">Allobacillus salarius</name>
    <dbReference type="NCBI Taxonomy" id="1955272"/>
    <lineage>
        <taxon>Bacteria</taxon>
        <taxon>Bacillati</taxon>
        <taxon>Bacillota</taxon>
        <taxon>Bacilli</taxon>
        <taxon>Bacillales</taxon>
        <taxon>Bacillaceae</taxon>
        <taxon>Allobacillus</taxon>
    </lineage>
</organism>
<comment type="catalytic activity">
    <reaction evidence="1">
        <text>coproporphyrinogen III + 3 O2 = coproporphyrin III + 3 H2O2</text>
        <dbReference type="Rhea" id="RHEA:43436"/>
        <dbReference type="ChEBI" id="CHEBI:15379"/>
        <dbReference type="ChEBI" id="CHEBI:16240"/>
        <dbReference type="ChEBI" id="CHEBI:57309"/>
        <dbReference type="ChEBI" id="CHEBI:131725"/>
        <dbReference type="EC" id="1.3.3.15"/>
    </reaction>
    <physiologicalReaction direction="left-to-right" evidence="1">
        <dbReference type="Rhea" id="RHEA:43437"/>
    </physiologicalReaction>
</comment>
<keyword evidence="12" id="KW-1133">Transmembrane helix</keyword>
<evidence type="ECO:0000313" key="14">
    <source>
        <dbReference type="EMBL" id="TSJ66044.1"/>
    </source>
</evidence>
<dbReference type="SUPFAM" id="SSF51905">
    <property type="entry name" value="FAD/NAD(P)-binding domain"/>
    <property type="match status" value="1"/>
</dbReference>
<comment type="caution">
    <text evidence="14">The sequence shown here is derived from an EMBL/GenBank/DDBJ whole genome shotgun (WGS) entry which is preliminary data.</text>
</comment>
<dbReference type="Gene3D" id="1.10.3110.10">
    <property type="entry name" value="protoporphyrinogen ix oxidase, domain 3"/>
    <property type="match status" value="1"/>
</dbReference>
<keyword evidence="8 11" id="KW-0274">FAD</keyword>
<comment type="function">
    <text evidence="11">Involved in coproporphyrin-dependent heme b biosynthesis. Catalyzes the oxidation of coproporphyrinogen III to coproporphyrin III.</text>
</comment>
<feature type="transmembrane region" description="Helical" evidence="12">
    <location>
        <begin position="7"/>
        <end position="25"/>
    </location>
</feature>
<evidence type="ECO:0000256" key="6">
    <source>
        <dbReference type="ARBA" id="ARBA00019046"/>
    </source>
</evidence>
<dbReference type="PANTHER" id="PTHR42923">
    <property type="entry name" value="PROTOPORPHYRINOGEN OXIDASE"/>
    <property type="match status" value="1"/>
</dbReference>
<keyword evidence="12" id="KW-0812">Transmembrane</keyword>
<dbReference type="InterPro" id="IPR004572">
    <property type="entry name" value="Protoporphyrinogen_oxidase"/>
</dbReference>
<evidence type="ECO:0000256" key="8">
    <source>
        <dbReference type="ARBA" id="ARBA00022827"/>
    </source>
</evidence>
<name>A0A556PNR6_9BACI</name>
<evidence type="ECO:0000256" key="9">
    <source>
        <dbReference type="ARBA" id="ARBA00023002"/>
    </source>
</evidence>
<proteinExistence type="inferred from homology"/>